<keyword evidence="3 9" id="KW-0813">Transport</keyword>
<dbReference type="InterPro" id="IPR010129">
    <property type="entry name" value="T1SS_HlyD"/>
</dbReference>
<proteinExistence type="inferred from homology"/>
<dbReference type="Gene3D" id="2.40.30.170">
    <property type="match status" value="1"/>
</dbReference>
<keyword evidence="4 9" id="KW-1003">Cell membrane</keyword>
<sequence length="460" mass="51363">MSAQLPVAIQTAKRPAVPAVPDKKRDVARVVNEFQLDTMEIETRPDPLAARATLMSLAAFVIAAIVWMSLTQLDRIVSATGTIISTAPNIVVQPLEPATIRSIEAKVGDVVRAGTVLARLDPTFAVADLDQIEARIASLNAAVARLEAEQAKTAFVLPPNPSEYEQLQSAIWKERQTEYAAQMRLYDERAARARASIAAITREREQLQQNLKITREVEDMRVELEQNKTGSRLNSLIARSTRISMERELTKLENNLTESRHELEGIEAERAVYQRRRDSETVQELVTKRDERNSLSEQRIKAQRRKEMVQLTTPVDAVVLEVAERSVGSVIKDGEALFRLVPADSPLEVEANVEARQIGNVAVGDEVQIKLSAFSYMEHGVAHGVVRVISSDAFTPKEGGEPFYRARIEITDMDLTNMPATFRLIPGMPLSAEIKVGRRSIIRYLLRPILRSFDEGLREP</sequence>
<dbReference type="Gene3D" id="2.40.50.100">
    <property type="match status" value="1"/>
</dbReference>
<evidence type="ECO:0000259" key="12">
    <source>
        <dbReference type="Pfam" id="PF26002"/>
    </source>
</evidence>
<comment type="subcellular location">
    <subcellularLocation>
        <location evidence="1 9">Cell inner membrane</location>
        <topology evidence="1 9">Single-pass membrane protein</topology>
    </subcellularLocation>
</comment>
<feature type="coiled-coil region" evidence="10">
    <location>
        <begin position="190"/>
        <end position="217"/>
    </location>
</feature>
<dbReference type="RefSeq" id="WP_180286736.1">
    <property type="nucleotide sequence ID" value="NZ_JABFDB010000049.1"/>
</dbReference>
<dbReference type="Proteomes" id="UP000584642">
    <property type="component" value="Unassembled WGS sequence"/>
</dbReference>
<dbReference type="NCBIfam" id="TIGR01843">
    <property type="entry name" value="type_I_hlyD"/>
    <property type="match status" value="1"/>
</dbReference>
<keyword evidence="10" id="KW-0175">Coiled coil</keyword>
<protein>
    <recommendedName>
        <fullName evidence="9">Membrane fusion protein (MFP) family protein</fullName>
    </recommendedName>
</protein>
<keyword evidence="6 9" id="KW-0812">Transmembrane</keyword>
<evidence type="ECO:0000256" key="10">
    <source>
        <dbReference type="SAM" id="Coils"/>
    </source>
</evidence>
<accession>A0ABX2TKT9</accession>
<keyword evidence="14" id="KW-1185">Reference proteome</keyword>
<evidence type="ECO:0000256" key="5">
    <source>
        <dbReference type="ARBA" id="ARBA00022519"/>
    </source>
</evidence>
<dbReference type="InterPro" id="IPR058982">
    <property type="entry name" value="Beta-barrel_AprE"/>
</dbReference>
<dbReference type="PANTHER" id="PTHR30386">
    <property type="entry name" value="MEMBRANE FUSION SUBUNIT OF EMRAB-TOLC MULTIDRUG EFFLUX PUMP"/>
    <property type="match status" value="1"/>
</dbReference>
<feature type="transmembrane region" description="Helical" evidence="9">
    <location>
        <begin position="48"/>
        <end position="70"/>
    </location>
</feature>
<evidence type="ECO:0000256" key="2">
    <source>
        <dbReference type="ARBA" id="ARBA00009477"/>
    </source>
</evidence>
<name>A0ABX2TKT9_9PROT</name>
<evidence type="ECO:0000313" key="13">
    <source>
        <dbReference type="EMBL" id="NYZ24962.1"/>
    </source>
</evidence>
<evidence type="ECO:0000256" key="1">
    <source>
        <dbReference type="ARBA" id="ARBA00004377"/>
    </source>
</evidence>
<keyword evidence="5 9" id="KW-0997">Cell inner membrane</keyword>
<comment type="similarity">
    <text evidence="2 9">Belongs to the membrane fusion protein (MFP) (TC 8.A.1) family.</text>
</comment>
<evidence type="ECO:0000256" key="3">
    <source>
        <dbReference type="ARBA" id="ARBA00022448"/>
    </source>
</evidence>
<keyword evidence="8 9" id="KW-0472">Membrane</keyword>
<feature type="coiled-coil region" evidence="10">
    <location>
        <begin position="242"/>
        <end position="276"/>
    </location>
</feature>
<dbReference type="PRINTS" id="PR01490">
    <property type="entry name" value="RTXTOXIND"/>
</dbReference>
<evidence type="ECO:0000313" key="14">
    <source>
        <dbReference type="Proteomes" id="UP000584642"/>
    </source>
</evidence>
<dbReference type="Pfam" id="PF25994">
    <property type="entry name" value="HH_AprE"/>
    <property type="match status" value="1"/>
</dbReference>
<evidence type="ECO:0000256" key="7">
    <source>
        <dbReference type="ARBA" id="ARBA00022989"/>
    </source>
</evidence>
<dbReference type="InterPro" id="IPR050739">
    <property type="entry name" value="MFP"/>
</dbReference>
<evidence type="ECO:0000256" key="9">
    <source>
        <dbReference type="RuleBase" id="RU365093"/>
    </source>
</evidence>
<organism evidence="13 14">
    <name type="scientific">Azospirillum oleiclasticum</name>
    <dbReference type="NCBI Taxonomy" id="2735135"/>
    <lineage>
        <taxon>Bacteria</taxon>
        <taxon>Pseudomonadati</taxon>
        <taxon>Pseudomonadota</taxon>
        <taxon>Alphaproteobacteria</taxon>
        <taxon>Rhodospirillales</taxon>
        <taxon>Azospirillaceae</taxon>
        <taxon>Azospirillum</taxon>
    </lineage>
</organism>
<dbReference type="EMBL" id="JABFDB010000049">
    <property type="protein sequence ID" value="NYZ24962.1"/>
    <property type="molecule type" value="Genomic_DNA"/>
</dbReference>
<feature type="domain" description="AprE-like beta-barrel" evidence="12">
    <location>
        <begin position="347"/>
        <end position="437"/>
    </location>
</feature>
<feature type="domain" description="AprE-like long alpha-helical hairpin" evidence="11">
    <location>
        <begin position="127"/>
        <end position="303"/>
    </location>
</feature>
<reference evidence="13 14" key="1">
    <citation type="submission" date="2020-05" db="EMBL/GenBank/DDBJ databases">
        <title>Azospirillum oleiclasticum sp. nov, a nitrogen-fixing and heavy crude oil-emulsifying bacterium isolated from the crude oil of Yumen Oilfield.</title>
        <authorList>
            <person name="Wu D."/>
            <person name="Cai M."/>
            <person name="Zhang X."/>
        </authorList>
    </citation>
    <scope>NUCLEOTIDE SEQUENCE [LARGE SCALE GENOMIC DNA]</scope>
    <source>
        <strain evidence="13 14">ROY-1-1-2</strain>
    </source>
</reference>
<comment type="caution">
    <text evidence="13">The sequence shown here is derived from an EMBL/GenBank/DDBJ whole genome shotgun (WGS) entry which is preliminary data.</text>
</comment>
<evidence type="ECO:0000259" key="11">
    <source>
        <dbReference type="Pfam" id="PF25994"/>
    </source>
</evidence>
<dbReference type="InterPro" id="IPR058781">
    <property type="entry name" value="HH_AprE-like"/>
</dbReference>
<dbReference type="PANTHER" id="PTHR30386:SF26">
    <property type="entry name" value="TRANSPORT PROTEIN COMB"/>
    <property type="match status" value="1"/>
</dbReference>
<keyword evidence="7 9" id="KW-1133">Transmembrane helix</keyword>
<evidence type="ECO:0000256" key="8">
    <source>
        <dbReference type="ARBA" id="ARBA00023136"/>
    </source>
</evidence>
<evidence type="ECO:0000256" key="6">
    <source>
        <dbReference type="ARBA" id="ARBA00022692"/>
    </source>
</evidence>
<dbReference type="Pfam" id="PF26002">
    <property type="entry name" value="Beta-barrel_AprE"/>
    <property type="match status" value="1"/>
</dbReference>
<gene>
    <name evidence="13" type="ORF">HND93_35110</name>
</gene>
<evidence type="ECO:0000256" key="4">
    <source>
        <dbReference type="ARBA" id="ARBA00022475"/>
    </source>
</evidence>